<sequence>MQKFSRLSALELFVFLKEILDSSFFEVSSSCIIFMCPDLTDLYKIEYLNVYHKVPFLVSSIESNVKAIFVLNLKREL</sequence>
<evidence type="ECO:0000313" key="2">
    <source>
        <dbReference type="Proteomes" id="UP000663124"/>
    </source>
</evidence>
<gene>
    <name evidence="1" type="ORF">Lepto782_06075</name>
</gene>
<accession>A0AAQ0AYL2</accession>
<protein>
    <submittedName>
        <fullName evidence="1">Uncharacterized protein</fullName>
    </submittedName>
</protein>
<organism evidence="1 2">
    <name type="scientific">Leptospira interrogans serovar Canicola</name>
    <dbReference type="NCBI Taxonomy" id="211880"/>
    <lineage>
        <taxon>Bacteria</taxon>
        <taxon>Pseudomonadati</taxon>
        <taxon>Spirochaetota</taxon>
        <taxon>Spirochaetia</taxon>
        <taxon>Leptospirales</taxon>
        <taxon>Leptospiraceae</taxon>
        <taxon>Leptospira</taxon>
    </lineage>
</organism>
<proteinExistence type="predicted"/>
<dbReference type="Proteomes" id="UP000663124">
    <property type="component" value="Chromosome 1"/>
</dbReference>
<reference evidence="1" key="1">
    <citation type="submission" date="2019-09" db="EMBL/GenBank/DDBJ databases">
        <title>Comparative Genomics of Leptospira interrogans Reveals Genome Plasticity - A Common Adaptive Strategy for Survival in Various Hosts.</title>
        <authorList>
            <person name="Ramli S.R."/>
            <person name="Bunk B."/>
            <person name="Goris M."/>
            <person name="Bhuju S."/>
            <person name="Jarek M."/>
            <person name="Sproer C."/>
            <person name="Mustakim S."/>
            <person name="Strommenger B."/>
            <person name="Pessler F."/>
        </authorList>
    </citation>
    <scope>NUCLEOTIDE SEQUENCE</scope>
    <source>
        <strain evidence="1">782</strain>
    </source>
</reference>
<evidence type="ECO:0000313" key="1">
    <source>
        <dbReference type="EMBL" id="QOI41874.1"/>
    </source>
</evidence>
<dbReference type="AlphaFoldDB" id="A0AAQ0AYL2"/>
<dbReference type="EMBL" id="CP043884">
    <property type="protein sequence ID" value="QOI41874.1"/>
    <property type="molecule type" value="Genomic_DNA"/>
</dbReference>
<name>A0AAQ0AYL2_LEPIR</name>